<reference evidence="4" key="1">
    <citation type="submission" date="2009-01" db="EMBL/GenBank/DDBJ databases">
        <title>The Genome Sequence of Brucella pinnipedialis M292/94/1.</title>
        <authorList>
            <consortium name="The Broad Institute Genome Sequencing Platform"/>
            <person name="Ward D."/>
            <person name="Young S.K."/>
            <person name="Kodira C.D."/>
            <person name="Zeng Q."/>
            <person name="Koehrsen M."/>
            <person name="Alvarado L."/>
            <person name="Berlin A."/>
            <person name="Borenstein D."/>
            <person name="Chen Z."/>
            <person name="Engels R."/>
            <person name="Freedman E."/>
            <person name="Gellesch M."/>
            <person name="Goldberg J."/>
            <person name="Griggs A."/>
            <person name="Gujja S."/>
            <person name="Heiman D."/>
            <person name="Hepburn T."/>
            <person name="Howarth C."/>
            <person name="Jen D."/>
            <person name="Larson L."/>
            <person name="Lewis B."/>
            <person name="Mehta T."/>
            <person name="Park D."/>
            <person name="Pearson M."/>
            <person name="Roberts A."/>
            <person name="Saif S."/>
            <person name="Shea T."/>
            <person name="Shenoy N."/>
            <person name="Sisk P."/>
            <person name="Stolte C."/>
            <person name="Sykes S."/>
            <person name="Walk T."/>
            <person name="White J."/>
            <person name="Yandava C."/>
            <person name="Whatmore A.M."/>
            <person name="Perrett L.L."/>
            <person name="O'Callaghan D."/>
            <person name="Nusbaum C."/>
            <person name="Galagan J."/>
            <person name="Birren B."/>
        </authorList>
    </citation>
    <scope>NUCLEOTIDE SEQUENCE [LARGE SCALE GENOMIC DNA]</scope>
    <source>
        <strain evidence="4">M292/94/1</strain>
    </source>
</reference>
<dbReference type="Gene3D" id="3.40.50.150">
    <property type="entry name" value="Vaccinia Virus protein VP39"/>
    <property type="match status" value="1"/>
</dbReference>
<dbReference type="InterPro" id="IPR029063">
    <property type="entry name" value="SAM-dependent_MTases_sf"/>
</dbReference>
<name>A0A0E1X497_9HYPH</name>
<dbReference type="AlphaFoldDB" id="A0A0E1X497"/>
<dbReference type="PANTHER" id="PTHR11579">
    <property type="entry name" value="PROTEIN-L-ISOASPARTATE O-METHYLTRANSFERASE"/>
    <property type="match status" value="1"/>
</dbReference>
<comment type="similarity">
    <text evidence="1">Belongs to the methyltransferase superfamily. L-isoaspartyl/D-aspartyl protein methyltransferase family.</text>
</comment>
<dbReference type="SUPFAM" id="SSF53335">
    <property type="entry name" value="S-adenosyl-L-methionine-dependent methyltransferases"/>
    <property type="match status" value="1"/>
</dbReference>
<evidence type="ECO:0000256" key="3">
    <source>
        <dbReference type="ARBA" id="ARBA00030757"/>
    </source>
</evidence>
<sequence length="222" mass="23817">MVADFQDLRTKMVDNQIRTTDVTDLAVIDAFLTVPREAFVPASRQALAYIDEDQLLESEGPAPRYIMEPSPFAKLVQLARVSKSDVVLDIGCASGYSAAVLSQLAGSVIGLESDSSLAAAATARLQEFGYDNVVIVSGELRAGYPSEAPYDVIFIEGAVDFVPDVLFNQLKEGGRLVAVEGRGNAGVARLYVKESGVASGRTVFNAAIKPLPGFECEEQFEF</sequence>
<dbReference type="CDD" id="cd02440">
    <property type="entry name" value="AdoMet_MTases"/>
    <property type="match status" value="1"/>
</dbReference>
<proteinExistence type="inferred from homology"/>
<keyword evidence="4" id="KW-0489">Methyltransferase</keyword>
<keyword evidence="4" id="KW-0808">Transferase</keyword>
<accession>A0A0E1X497</accession>
<organism evidence="4">
    <name type="scientific">Brucella pinnipedialis M292/94/1</name>
    <dbReference type="NCBI Taxonomy" id="520462"/>
    <lineage>
        <taxon>Bacteria</taxon>
        <taxon>Pseudomonadati</taxon>
        <taxon>Pseudomonadota</taxon>
        <taxon>Alphaproteobacteria</taxon>
        <taxon>Hyphomicrobiales</taxon>
        <taxon>Brucellaceae</taxon>
        <taxon>Brucella/Ochrobactrum group</taxon>
        <taxon>Brucella</taxon>
    </lineage>
</organism>
<evidence type="ECO:0000256" key="1">
    <source>
        <dbReference type="ARBA" id="ARBA00005369"/>
    </source>
</evidence>
<dbReference type="RefSeq" id="WP_002964067.1">
    <property type="nucleotide sequence ID" value="NZ_EQ999546.1"/>
</dbReference>
<dbReference type="HOGENOM" id="CLU_055432_2_1_5"/>
<dbReference type="PANTHER" id="PTHR11579:SF18">
    <property type="entry name" value="PROTEIN-L-ISOASPARTATE O-METHYLTRANSFERASE"/>
    <property type="match status" value="1"/>
</dbReference>
<evidence type="ECO:0000313" key="4">
    <source>
        <dbReference type="EMBL" id="EEZ31079.1"/>
    </source>
</evidence>
<dbReference type="InterPro" id="IPR000682">
    <property type="entry name" value="PCMT"/>
</dbReference>
<gene>
    <name evidence="4" type="ORF">BALG_01199</name>
</gene>
<dbReference type="Pfam" id="PF01135">
    <property type="entry name" value="PCMT"/>
    <property type="match status" value="1"/>
</dbReference>
<protein>
    <recommendedName>
        <fullName evidence="2">Protein-L-isoaspartate O-methyltransferase</fullName>
    </recommendedName>
    <alternativeName>
        <fullName evidence="3">Protein L-isoaspartyl methyltransferase</fullName>
    </alternativeName>
</protein>
<evidence type="ECO:0000256" key="2">
    <source>
        <dbReference type="ARBA" id="ARBA00013346"/>
    </source>
</evidence>
<dbReference type="GO" id="GO:0004719">
    <property type="term" value="F:protein-L-isoaspartate (D-aspartate) O-methyltransferase activity"/>
    <property type="evidence" value="ECO:0007669"/>
    <property type="project" value="InterPro"/>
</dbReference>
<dbReference type="EMBL" id="EQ999546">
    <property type="protein sequence ID" value="EEZ31079.1"/>
    <property type="molecule type" value="Genomic_DNA"/>
</dbReference>
<dbReference type="GeneID" id="93016688"/>
<dbReference type="GO" id="GO:0005737">
    <property type="term" value="C:cytoplasm"/>
    <property type="evidence" value="ECO:0007669"/>
    <property type="project" value="TreeGrafter"/>
</dbReference>
<dbReference type="Proteomes" id="UP000004659">
    <property type="component" value="Unassembled WGS sequence"/>
</dbReference>
<dbReference type="GO" id="GO:0032259">
    <property type="term" value="P:methylation"/>
    <property type="evidence" value="ECO:0007669"/>
    <property type="project" value="UniProtKB-KW"/>
</dbReference>